<dbReference type="AlphaFoldDB" id="A0A1Q9GL04"/>
<gene>
    <name evidence="2" type="ORF">BIT28_09825</name>
</gene>
<keyword evidence="3" id="KW-1185">Reference proteome</keyword>
<dbReference type="Gene3D" id="2.30.130.40">
    <property type="entry name" value="LON domain-like"/>
    <property type="match status" value="1"/>
</dbReference>
<evidence type="ECO:0000313" key="3">
    <source>
        <dbReference type="Proteomes" id="UP000186905"/>
    </source>
</evidence>
<keyword evidence="2" id="KW-0378">Hydrolase</keyword>
<name>A0A1Q9GL04_9GAMM</name>
<sequence>MKQSIPLLFQQRHVLPGGRMPIRVAPGPQMDAFKAALTSDIGFGICMFDEAEHGHHFFHIGTRVTVEDLDTSALDGSLIVTVYGHENFRINALEQDDSGVFSGEYDIIPQWPEVEIRNDQIVLADKLKQMFNKHPELNQLNLNKEFNNLSWLCQRWLEILPVPASEKQALLNTPNCQDTYDYLMSIMQKPH</sequence>
<proteinExistence type="predicted"/>
<dbReference type="InterPro" id="IPR015947">
    <property type="entry name" value="PUA-like_sf"/>
</dbReference>
<evidence type="ECO:0000313" key="2">
    <source>
        <dbReference type="EMBL" id="OLQ75223.1"/>
    </source>
</evidence>
<feature type="domain" description="Lon N-terminal" evidence="1">
    <location>
        <begin position="4"/>
        <end position="189"/>
    </location>
</feature>
<organism evidence="2 3">
    <name type="scientific">Photobacterium proteolyticum</name>
    <dbReference type="NCBI Taxonomy" id="1903952"/>
    <lineage>
        <taxon>Bacteria</taxon>
        <taxon>Pseudomonadati</taxon>
        <taxon>Pseudomonadota</taxon>
        <taxon>Gammaproteobacteria</taxon>
        <taxon>Vibrionales</taxon>
        <taxon>Vibrionaceae</taxon>
        <taxon>Photobacterium</taxon>
    </lineage>
</organism>
<comment type="caution">
    <text evidence="2">The sequence shown here is derived from an EMBL/GenBank/DDBJ whole genome shotgun (WGS) entry which is preliminary data.</text>
</comment>
<accession>A0A1Q9GL04</accession>
<dbReference type="EMBL" id="MJIL01000076">
    <property type="protein sequence ID" value="OLQ75223.1"/>
    <property type="molecule type" value="Genomic_DNA"/>
</dbReference>
<dbReference type="OrthoDB" id="8558970at2"/>
<dbReference type="GO" id="GO:0008233">
    <property type="term" value="F:peptidase activity"/>
    <property type="evidence" value="ECO:0007669"/>
    <property type="project" value="UniProtKB-KW"/>
</dbReference>
<reference evidence="2 3" key="1">
    <citation type="submission" date="2016-09" db="EMBL/GenBank/DDBJ databases">
        <title>Photobacterium proteolyticum sp. nov. a protease producing bacterium isolated from ocean sediments of Laizhou Bay.</title>
        <authorList>
            <person name="Li Y."/>
        </authorList>
    </citation>
    <scope>NUCLEOTIDE SEQUENCE [LARGE SCALE GENOMIC DNA]</scope>
    <source>
        <strain evidence="2 3">13-12</strain>
    </source>
</reference>
<dbReference type="Proteomes" id="UP000186905">
    <property type="component" value="Unassembled WGS sequence"/>
</dbReference>
<dbReference type="STRING" id="1903952.BIT28_09825"/>
<evidence type="ECO:0000259" key="1">
    <source>
        <dbReference type="SMART" id="SM00464"/>
    </source>
</evidence>
<dbReference type="InterPro" id="IPR046336">
    <property type="entry name" value="Lon_prtase_N_sf"/>
</dbReference>
<dbReference type="Gene3D" id="1.10.4060.10">
    <property type="entry name" value="BPP1347 like domain"/>
    <property type="match status" value="1"/>
</dbReference>
<protein>
    <submittedName>
        <fullName evidence="2">Lon protease</fullName>
    </submittedName>
</protein>
<dbReference type="GO" id="GO:0006508">
    <property type="term" value="P:proteolysis"/>
    <property type="evidence" value="ECO:0007669"/>
    <property type="project" value="UniProtKB-KW"/>
</dbReference>
<dbReference type="InterPro" id="IPR003111">
    <property type="entry name" value="Lon_prtase_N"/>
</dbReference>
<dbReference type="SMART" id="SM00464">
    <property type="entry name" value="LON"/>
    <property type="match status" value="1"/>
</dbReference>
<dbReference type="RefSeq" id="WP_075764775.1">
    <property type="nucleotide sequence ID" value="NZ_MJIL01000076.1"/>
</dbReference>
<keyword evidence="2" id="KW-0645">Protease</keyword>
<dbReference type="Pfam" id="PF02190">
    <property type="entry name" value="LON_substr_bdg"/>
    <property type="match status" value="1"/>
</dbReference>
<dbReference type="SUPFAM" id="SSF88697">
    <property type="entry name" value="PUA domain-like"/>
    <property type="match status" value="1"/>
</dbReference>